<dbReference type="AlphaFoldDB" id="A1ZFG8"/>
<organism evidence="1 2">
    <name type="scientific">Microscilla marina ATCC 23134</name>
    <dbReference type="NCBI Taxonomy" id="313606"/>
    <lineage>
        <taxon>Bacteria</taxon>
        <taxon>Pseudomonadati</taxon>
        <taxon>Bacteroidota</taxon>
        <taxon>Cytophagia</taxon>
        <taxon>Cytophagales</taxon>
        <taxon>Microscillaceae</taxon>
        <taxon>Microscilla</taxon>
    </lineage>
</organism>
<gene>
    <name evidence="1" type="ORF">M23134_01066</name>
</gene>
<comment type="caution">
    <text evidence="1">The sequence shown here is derived from an EMBL/GenBank/DDBJ whole genome shotgun (WGS) entry which is preliminary data.</text>
</comment>
<keyword evidence="2" id="KW-1185">Reference proteome</keyword>
<evidence type="ECO:0000313" key="2">
    <source>
        <dbReference type="Proteomes" id="UP000004095"/>
    </source>
</evidence>
<protein>
    <submittedName>
        <fullName evidence="1">Uncharacterized protein</fullName>
    </submittedName>
</protein>
<sequence length="40" mass="4665">MATLIKTKTTVNLIVYSRFLFITEQDLPKTGKYYFTQFGS</sequence>
<accession>A1ZFG8</accession>
<evidence type="ECO:0000313" key="1">
    <source>
        <dbReference type="EMBL" id="EAY30742.1"/>
    </source>
</evidence>
<name>A1ZFG8_MICM2</name>
<dbReference type="Proteomes" id="UP000004095">
    <property type="component" value="Unassembled WGS sequence"/>
</dbReference>
<dbReference type="EMBL" id="AAWS01000005">
    <property type="protein sequence ID" value="EAY30742.1"/>
    <property type="molecule type" value="Genomic_DNA"/>
</dbReference>
<reference evidence="1 2" key="1">
    <citation type="submission" date="2007-01" db="EMBL/GenBank/DDBJ databases">
        <authorList>
            <person name="Haygood M."/>
            <person name="Podell S."/>
            <person name="Anderson C."/>
            <person name="Hopkinson B."/>
            <person name="Roe K."/>
            <person name="Barbeau K."/>
            <person name="Gaasterland T."/>
            <person name="Ferriera S."/>
            <person name="Johnson J."/>
            <person name="Kravitz S."/>
            <person name="Beeson K."/>
            <person name="Sutton G."/>
            <person name="Rogers Y.-H."/>
            <person name="Friedman R."/>
            <person name="Frazier M."/>
            <person name="Venter J.C."/>
        </authorList>
    </citation>
    <scope>NUCLEOTIDE SEQUENCE [LARGE SCALE GENOMIC DNA]</scope>
    <source>
        <strain evidence="1 2">ATCC 23134</strain>
    </source>
</reference>
<proteinExistence type="predicted"/>